<evidence type="ECO:0000313" key="1">
    <source>
        <dbReference type="EMBL" id="CAF2870518.1"/>
    </source>
</evidence>
<keyword evidence="2" id="KW-1185">Reference proteome</keyword>
<evidence type="ECO:0000313" key="2">
    <source>
        <dbReference type="Proteomes" id="UP000675881"/>
    </source>
</evidence>
<protein>
    <submittedName>
        <fullName evidence="1">(salmon louse) hypothetical protein</fullName>
    </submittedName>
</protein>
<organism evidence="1 2">
    <name type="scientific">Lepeophtheirus salmonis</name>
    <name type="common">Salmon louse</name>
    <name type="synonym">Caligus salmonis</name>
    <dbReference type="NCBI Taxonomy" id="72036"/>
    <lineage>
        <taxon>Eukaryota</taxon>
        <taxon>Metazoa</taxon>
        <taxon>Ecdysozoa</taxon>
        <taxon>Arthropoda</taxon>
        <taxon>Crustacea</taxon>
        <taxon>Multicrustacea</taxon>
        <taxon>Hexanauplia</taxon>
        <taxon>Copepoda</taxon>
        <taxon>Siphonostomatoida</taxon>
        <taxon>Caligidae</taxon>
        <taxon>Lepeophtheirus</taxon>
    </lineage>
</organism>
<dbReference type="AlphaFoldDB" id="A0A7R8CMZ0"/>
<dbReference type="EMBL" id="HG994581">
    <property type="protein sequence ID" value="CAF2870518.1"/>
    <property type="molecule type" value="Genomic_DNA"/>
</dbReference>
<reference evidence="1" key="1">
    <citation type="submission" date="2021-02" db="EMBL/GenBank/DDBJ databases">
        <authorList>
            <person name="Bekaert M."/>
        </authorList>
    </citation>
    <scope>NUCLEOTIDE SEQUENCE</scope>
    <source>
        <strain evidence="1">IoA-00</strain>
    </source>
</reference>
<proteinExistence type="predicted"/>
<sequence>MLLLLLLPILSTHAAILDIFQPRPCECSDFTWLNRGVLVGDCLAVDLEGSPLCYVHQPNRCLDAEPSSIFVGMEASRLACTSRFGGRQSLELEDVMDLEPVSTSSGSLPFIPKNNF</sequence>
<dbReference type="Proteomes" id="UP000675881">
    <property type="component" value="Chromosome 2"/>
</dbReference>
<accession>A0A7R8CMZ0</accession>
<name>A0A7R8CMZ0_LEPSM</name>
<gene>
    <name evidence="1" type="ORF">LSAA_6166</name>
</gene>